<keyword evidence="3" id="KW-0067">ATP-binding</keyword>
<gene>
    <name evidence="4" type="primary">dnaK</name>
    <name evidence="4" type="ORF">E3J38_00695</name>
</gene>
<name>A0A523XVJ1_UNCT6</name>
<dbReference type="InterPro" id="IPR013126">
    <property type="entry name" value="Hsp_70_fam"/>
</dbReference>
<dbReference type="EMBL" id="SOIP01000039">
    <property type="protein sequence ID" value="TET83292.1"/>
    <property type="molecule type" value="Genomic_DNA"/>
</dbReference>
<feature type="non-terminal residue" evidence="4">
    <location>
        <position position="129"/>
    </location>
</feature>
<evidence type="ECO:0000313" key="5">
    <source>
        <dbReference type="Proteomes" id="UP000315534"/>
    </source>
</evidence>
<evidence type="ECO:0000256" key="3">
    <source>
        <dbReference type="ARBA" id="ARBA00022840"/>
    </source>
</evidence>
<dbReference type="GO" id="GO:0140662">
    <property type="term" value="F:ATP-dependent protein folding chaperone"/>
    <property type="evidence" value="ECO:0007669"/>
    <property type="project" value="InterPro"/>
</dbReference>
<dbReference type="FunFam" id="3.30.420.40:FF:000028">
    <property type="entry name" value="heat shock 70 kDa protein-like"/>
    <property type="match status" value="1"/>
</dbReference>
<dbReference type="Proteomes" id="UP000315534">
    <property type="component" value="Unassembled WGS sequence"/>
</dbReference>
<dbReference type="Pfam" id="PF00012">
    <property type="entry name" value="HSP70"/>
    <property type="match status" value="1"/>
</dbReference>
<reference evidence="4 5" key="1">
    <citation type="submission" date="2019-03" db="EMBL/GenBank/DDBJ databases">
        <title>Metabolic potential of uncultured bacteria and archaea associated with petroleum seepage in deep-sea sediments.</title>
        <authorList>
            <person name="Dong X."/>
            <person name="Hubert C."/>
        </authorList>
    </citation>
    <scope>NUCLEOTIDE SEQUENCE [LARGE SCALE GENOMIC DNA]</scope>
    <source>
        <strain evidence="4">E29_bin36</strain>
    </source>
</reference>
<comment type="caution">
    <text evidence="4">The sequence shown here is derived from an EMBL/GenBank/DDBJ whole genome shotgun (WGS) entry which is preliminary data.</text>
</comment>
<dbReference type="InterPro" id="IPR018181">
    <property type="entry name" value="Heat_shock_70_CS"/>
</dbReference>
<dbReference type="GO" id="GO:0005524">
    <property type="term" value="F:ATP binding"/>
    <property type="evidence" value="ECO:0007669"/>
    <property type="project" value="UniProtKB-KW"/>
</dbReference>
<dbReference type="Gene3D" id="3.30.420.40">
    <property type="match status" value="1"/>
</dbReference>
<comment type="similarity">
    <text evidence="1">Belongs to the heat shock protein 70 family.</text>
</comment>
<proteinExistence type="inferred from homology"/>
<dbReference type="PROSITE" id="PS00297">
    <property type="entry name" value="HSP70_1"/>
    <property type="match status" value="1"/>
</dbReference>
<evidence type="ECO:0000256" key="2">
    <source>
        <dbReference type="ARBA" id="ARBA00022741"/>
    </source>
</evidence>
<dbReference type="SUPFAM" id="SSF53067">
    <property type="entry name" value="Actin-like ATPase domain"/>
    <property type="match status" value="1"/>
</dbReference>
<dbReference type="PRINTS" id="PR00301">
    <property type="entry name" value="HEATSHOCK70"/>
</dbReference>
<protein>
    <submittedName>
        <fullName evidence="4">Molecular chaperone DnaK</fullName>
    </submittedName>
</protein>
<evidence type="ECO:0000256" key="1">
    <source>
        <dbReference type="ARBA" id="ARBA00007381"/>
    </source>
</evidence>
<dbReference type="InterPro" id="IPR043129">
    <property type="entry name" value="ATPase_NBD"/>
</dbReference>
<dbReference type="PANTHER" id="PTHR45639">
    <property type="entry name" value="HSC70CB, ISOFORM G-RELATED"/>
    <property type="match status" value="1"/>
</dbReference>
<organism evidence="4 5">
    <name type="scientific">candidate division TA06 bacterium</name>
    <dbReference type="NCBI Taxonomy" id="2250710"/>
    <lineage>
        <taxon>Bacteria</taxon>
        <taxon>Bacteria division TA06</taxon>
    </lineage>
</organism>
<dbReference type="PANTHER" id="PTHR45639:SF34">
    <property type="entry name" value="CHAPERONE PROTEIN DNAK"/>
    <property type="match status" value="1"/>
</dbReference>
<sequence length="129" mass="14022">MPRKSKVIGIDLGTTNSCVAIVEGGEATVIPNPDGGRVTPSVVAYSKTSERIVGILAKRQQVANPEDTVYSIKRFMGRRYAEVPEEIKLVPYRLTEADNGDVRVKIGGKDYSPPESSAMILPYLKKAAE</sequence>
<dbReference type="AlphaFoldDB" id="A0A523XVJ1"/>
<dbReference type="GO" id="GO:0030968">
    <property type="term" value="P:endoplasmic reticulum unfolded protein response"/>
    <property type="evidence" value="ECO:0007669"/>
    <property type="project" value="TreeGrafter"/>
</dbReference>
<keyword evidence="2" id="KW-0547">Nucleotide-binding</keyword>
<accession>A0A523XVJ1</accession>
<evidence type="ECO:0000313" key="4">
    <source>
        <dbReference type="EMBL" id="TET83292.1"/>
    </source>
</evidence>